<evidence type="ECO:0000313" key="8">
    <source>
        <dbReference type="Proteomes" id="UP000231693"/>
    </source>
</evidence>
<dbReference type="InterPro" id="IPR030678">
    <property type="entry name" value="Peptide/Ni-bd"/>
</dbReference>
<comment type="similarity">
    <text evidence="2">Belongs to the bacterial solute-binding protein 5 family.</text>
</comment>
<reference evidence="7 8" key="1">
    <citation type="submission" date="2017-11" db="EMBL/GenBank/DDBJ databases">
        <title>Genomic Encyclopedia of Archaeal and Bacterial Type Strains, Phase II (KMG-II): From Individual Species to Whole Genera.</title>
        <authorList>
            <person name="Goeker M."/>
        </authorList>
    </citation>
    <scope>NUCLEOTIDE SEQUENCE [LARGE SCALE GENOMIC DNA]</scope>
    <source>
        <strain evidence="7 8">DSM 25478</strain>
    </source>
</reference>
<comment type="caution">
    <text evidence="7">The sequence shown here is derived from an EMBL/GenBank/DDBJ whole genome shotgun (WGS) entry which is preliminary data.</text>
</comment>
<keyword evidence="3 5" id="KW-0732">Signal</keyword>
<dbReference type="OrthoDB" id="9764591at2"/>
<dbReference type="PROSITE" id="PS51257">
    <property type="entry name" value="PROKAR_LIPOPROTEIN"/>
    <property type="match status" value="1"/>
</dbReference>
<dbReference type="GO" id="GO:0043190">
    <property type="term" value="C:ATP-binding cassette (ABC) transporter complex"/>
    <property type="evidence" value="ECO:0007669"/>
    <property type="project" value="InterPro"/>
</dbReference>
<dbReference type="GO" id="GO:0042597">
    <property type="term" value="C:periplasmic space"/>
    <property type="evidence" value="ECO:0007669"/>
    <property type="project" value="UniProtKB-ARBA"/>
</dbReference>
<dbReference type="PROSITE" id="PS01040">
    <property type="entry name" value="SBP_BACTERIAL_5"/>
    <property type="match status" value="1"/>
</dbReference>
<evidence type="ECO:0000256" key="3">
    <source>
        <dbReference type="ARBA" id="ARBA00022729"/>
    </source>
</evidence>
<dbReference type="Proteomes" id="UP000231693">
    <property type="component" value="Unassembled WGS sequence"/>
</dbReference>
<dbReference type="RefSeq" id="WP_100422399.1">
    <property type="nucleotide sequence ID" value="NZ_BOOX01000003.1"/>
</dbReference>
<keyword evidence="8" id="KW-1185">Reference proteome</keyword>
<evidence type="ECO:0000256" key="4">
    <source>
        <dbReference type="SAM" id="MobiDB-lite"/>
    </source>
</evidence>
<dbReference type="Gene3D" id="3.10.105.10">
    <property type="entry name" value="Dipeptide-binding Protein, Domain 3"/>
    <property type="match status" value="1"/>
</dbReference>
<feature type="signal peptide" evidence="5">
    <location>
        <begin position="1"/>
        <end position="24"/>
    </location>
</feature>
<dbReference type="GO" id="GO:0015833">
    <property type="term" value="P:peptide transport"/>
    <property type="evidence" value="ECO:0007669"/>
    <property type="project" value="TreeGrafter"/>
</dbReference>
<dbReference type="PANTHER" id="PTHR30290">
    <property type="entry name" value="PERIPLASMIC BINDING COMPONENT OF ABC TRANSPORTER"/>
    <property type="match status" value="1"/>
</dbReference>
<comment type="subcellular location">
    <subcellularLocation>
        <location evidence="1">Cell membrane</location>
        <topology evidence="1">Lipid-anchor</topology>
    </subcellularLocation>
</comment>
<evidence type="ECO:0000256" key="2">
    <source>
        <dbReference type="ARBA" id="ARBA00005695"/>
    </source>
</evidence>
<protein>
    <submittedName>
        <fullName evidence="7">Peptide/nickel transport system substrate-binding protein</fullName>
    </submittedName>
</protein>
<gene>
    <name evidence="7" type="ORF">CLV28_0839</name>
</gene>
<dbReference type="CDD" id="cd08509">
    <property type="entry name" value="PBP2_TmCBP_oligosaccharides_like"/>
    <property type="match status" value="1"/>
</dbReference>
<feature type="chain" id="PRO_5014760665" evidence="5">
    <location>
        <begin position="25"/>
        <end position="575"/>
    </location>
</feature>
<dbReference type="SUPFAM" id="SSF53850">
    <property type="entry name" value="Periplasmic binding protein-like II"/>
    <property type="match status" value="1"/>
</dbReference>
<dbReference type="GO" id="GO:1904680">
    <property type="term" value="F:peptide transmembrane transporter activity"/>
    <property type="evidence" value="ECO:0007669"/>
    <property type="project" value="TreeGrafter"/>
</dbReference>
<accession>A0A2M9D099</accession>
<organism evidence="7 8">
    <name type="scientific">Sediminihabitans luteus</name>
    <dbReference type="NCBI Taxonomy" id="1138585"/>
    <lineage>
        <taxon>Bacteria</taxon>
        <taxon>Bacillati</taxon>
        <taxon>Actinomycetota</taxon>
        <taxon>Actinomycetes</taxon>
        <taxon>Micrococcales</taxon>
        <taxon>Cellulomonadaceae</taxon>
        <taxon>Sediminihabitans</taxon>
    </lineage>
</organism>
<proteinExistence type="inferred from homology"/>
<dbReference type="AlphaFoldDB" id="A0A2M9D099"/>
<evidence type="ECO:0000256" key="1">
    <source>
        <dbReference type="ARBA" id="ARBA00004193"/>
    </source>
</evidence>
<evidence type="ECO:0000256" key="5">
    <source>
        <dbReference type="SAM" id="SignalP"/>
    </source>
</evidence>
<evidence type="ECO:0000313" key="7">
    <source>
        <dbReference type="EMBL" id="PJJ77614.1"/>
    </source>
</evidence>
<sequence>MIRSTGRKRLLAVTSLVAGVTLLAAGCGGGDDEGSGDGTKSPAAAEGTDTDRTLIVWAGAEPPITANFNPFSPTLLAGTNGVIYETLFYYNKTSAEAPRPMLGESFEWNEDGTELTIKLREGVKWNDGEDFTADDVVFSLTNKFTTRAYITGAEAVDPLTVKVSFDGPEFTNEFSVLGTTLMVPEHVWAEKEADVEAALTWTNEDAPVGTGPYTVGETSADSYTFEANPDYWGGKPKVAQARYIGVAGNQSAQDMLTTGQIDWTGMFIPDPDSIVSSSGDAVGYVNTPQDPTAIYTCANVDLGCEGPQTDVAVRQALNVAIDRTEINNKAFVDLAAPVSPTFALLGRDDKWIADGMPKESPQTANAEEAMKILEDAGYTKGADGIYEKDGQKVEMTLTSPATWTDYNSTNKLVAAQALKAGIKIDVTEPTQQEWGDARFSGNFQLTLGGIVGTSVPDPFQIYKDWFTTDATIKVGETLEPGDWNFTRYSNPAVDEAVNAAAATNDEAAKKDAYAKVQAEITEDLPYIPVVVNATETFWNAKDYTGWPTEDNLYAFPPAWGAGASGLILSQLGGTE</sequence>
<feature type="region of interest" description="Disordered" evidence="4">
    <location>
        <begin position="28"/>
        <end position="48"/>
    </location>
</feature>
<dbReference type="InterPro" id="IPR023765">
    <property type="entry name" value="SBP_5_CS"/>
</dbReference>
<name>A0A2M9D099_9CELL</name>
<evidence type="ECO:0000259" key="6">
    <source>
        <dbReference type="Pfam" id="PF00496"/>
    </source>
</evidence>
<dbReference type="Gene3D" id="3.90.76.10">
    <property type="entry name" value="Dipeptide-binding Protein, Domain 1"/>
    <property type="match status" value="1"/>
</dbReference>
<dbReference type="InterPro" id="IPR039424">
    <property type="entry name" value="SBP_5"/>
</dbReference>
<feature type="domain" description="Solute-binding protein family 5" evidence="6">
    <location>
        <begin position="98"/>
        <end position="468"/>
    </location>
</feature>
<dbReference type="EMBL" id="PGFE01000001">
    <property type="protein sequence ID" value="PJJ77614.1"/>
    <property type="molecule type" value="Genomic_DNA"/>
</dbReference>
<dbReference type="PIRSF" id="PIRSF002741">
    <property type="entry name" value="MppA"/>
    <property type="match status" value="1"/>
</dbReference>
<dbReference type="Gene3D" id="3.40.190.10">
    <property type="entry name" value="Periplasmic binding protein-like II"/>
    <property type="match status" value="1"/>
</dbReference>
<dbReference type="InterPro" id="IPR000914">
    <property type="entry name" value="SBP_5_dom"/>
</dbReference>
<dbReference type="Pfam" id="PF00496">
    <property type="entry name" value="SBP_bac_5"/>
    <property type="match status" value="1"/>
</dbReference>